<dbReference type="GO" id="GO:0003714">
    <property type="term" value="F:transcription corepressor activity"/>
    <property type="evidence" value="ECO:0007669"/>
    <property type="project" value="TreeGrafter"/>
</dbReference>
<dbReference type="Gene3D" id="3.10.20.550">
    <property type="entry name" value="ASAP complex, SAP18 subunit"/>
    <property type="match status" value="1"/>
</dbReference>
<dbReference type="GO" id="GO:0005634">
    <property type="term" value="C:nucleus"/>
    <property type="evidence" value="ECO:0007669"/>
    <property type="project" value="TreeGrafter"/>
</dbReference>
<keyword evidence="2" id="KW-0678">Repressor</keyword>
<protein>
    <recommendedName>
        <fullName evidence="5">18 kDa Sin3-associated polypeptide</fullName>
    </recommendedName>
</protein>
<dbReference type="InterPro" id="IPR042534">
    <property type="entry name" value="SAP18_sf"/>
</dbReference>
<sequence>MDNGMVVSQVAVNQEQPLDREKLCPMLLRVFCANNRHNPLSEYNNRNGGSVPANELQMYTWMDCSLRELTSLIKEVNPDARRKGTTFEFSIVSPDRNSTRFISRDIGNTMNGQRGIDDSKTLQQCKFEVGDYIDVAITMPGMNRFRDRFERSDRFTRRVSLVPKYLLNPKLSEENIAYLASALNEELKEYRPIIRNSTLFLDECTSDDDDVDFPKFLCGVVYLMQTKPNSEISAFEKLFENRLEALKYLQSLSEKDHLCSYMNGTEVTAVIPGRIYYGCLPSPTTLAEQPNLNIEFHFIFLIDHPFPPIDQCFSKFNRCTLNNHYVDFMLAIEHHQCCCQFDICATLIINQPLPVIMSTIDFHNDNY</sequence>
<dbReference type="Proteomes" id="UP000494206">
    <property type="component" value="Unassembled WGS sequence"/>
</dbReference>
<keyword evidence="3" id="KW-0805">Transcription regulation</keyword>
<comment type="similarity">
    <text evidence="1">Belongs to the SAP18 family.</text>
</comment>
<dbReference type="PANTHER" id="PTHR13082:SF0">
    <property type="entry name" value="HISTONE DEACETYLASE COMPLEX SUBUNIT SAP18"/>
    <property type="match status" value="1"/>
</dbReference>
<evidence type="ECO:0000256" key="1">
    <source>
        <dbReference type="ARBA" id="ARBA00009143"/>
    </source>
</evidence>
<dbReference type="AlphaFoldDB" id="A0A8S1EIU1"/>
<gene>
    <name evidence="6" type="ORF">CBOVIS_LOCUS4546</name>
</gene>
<evidence type="ECO:0000256" key="4">
    <source>
        <dbReference type="ARBA" id="ARBA00023163"/>
    </source>
</evidence>
<dbReference type="OrthoDB" id="440566at2759"/>
<dbReference type="EMBL" id="CADEPM010000003">
    <property type="protein sequence ID" value="CAB3401858.1"/>
    <property type="molecule type" value="Genomic_DNA"/>
</dbReference>
<dbReference type="FunFam" id="3.10.20.550:FF:000001">
    <property type="entry name" value="Histone deacetylase complex subunit SAP18"/>
    <property type="match status" value="1"/>
</dbReference>
<comment type="caution">
    <text evidence="6">The sequence shown here is derived from an EMBL/GenBank/DDBJ whole genome shotgun (WGS) entry which is preliminary data.</text>
</comment>
<evidence type="ECO:0000313" key="7">
    <source>
        <dbReference type="Proteomes" id="UP000494206"/>
    </source>
</evidence>
<accession>A0A8S1EIU1</accession>
<evidence type="ECO:0000256" key="2">
    <source>
        <dbReference type="ARBA" id="ARBA00022491"/>
    </source>
</evidence>
<dbReference type="InterPro" id="IPR010516">
    <property type="entry name" value="SAP18"/>
</dbReference>
<dbReference type="PANTHER" id="PTHR13082">
    <property type="entry name" value="SAP18"/>
    <property type="match status" value="1"/>
</dbReference>
<proteinExistence type="inferred from homology"/>
<name>A0A8S1EIU1_9PELO</name>
<evidence type="ECO:0000256" key="5">
    <source>
        <dbReference type="ARBA" id="ARBA00030511"/>
    </source>
</evidence>
<reference evidence="6 7" key="1">
    <citation type="submission" date="2020-04" db="EMBL/GenBank/DDBJ databases">
        <authorList>
            <person name="Laetsch R D."/>
            <person name="Stevens L."/>
            <person name="Kumar S."/>
            <person name="Blaxter L. M."/>
        </authorList>
    </citation>
    <scope>NUCLEOTIDE SEQUENCE [LARGE SCALE GENOMIC DNA]</scope>
</reference>
<evidence type="ECO:0000313" key="6">
    <source>
        <dbReference type="EMBL" id="CAB3401858.1"/>
    </source>
</evidence>
<evidence type="ECO:0000256" key="3">
    <source>
        <dbReference type="ARBA" id="ARBA00023015"/>
    </source>
</evidence>
<keyword evidence="4" id="KW-0804">Transcription</keyword>
<organism evidence="6 7">
    <name type="scientific">Caenorhabditis bovis</name>
    <dbReference type="NCBI Taxonomy" id="2654633"/>
    <lineage>
        <taxon>Eukaryota</taxon>
        <taxon>Metazoa</taxon>
        <taxon>Ecdysozoa</taxon>
        <taxon>Nematoda</taxon>
        <taxon>Chromadorea</taxon>
        <taxon>Rhabditida</taxon>
        <taxon>Rhabditina</taxon>
        <taxon>Rhabditomorpha</taxon>
        <taxon>Rhabditoidea</taxon>
        <taxon>Rhabditidae</taxon>
        <taxon>Peloderinae</taxon>
        <taxon>Caenorhabditis</taxon>
    </lineage>
</organism>
<dbReference type="Pfam" id="PF06487">
    <property type="entry name" value="SAP18"/>
    <property type="match status" value="1"/>
</dbReference>
<keyword evidence="7" id="KW-1185">Reference proteome</keyword>